<dbReference type="eggNOG" id="COG0432">
    <property type="taxonomic scope" value="Bacteria"/>
</dbReference>
<reference evidence="2 3" key="1">
    <citation type="journal article" date="2010" name="Stand. Genomic Sci.">
        <title>Complete genome sequence of Spirochaeta smaragdinae type strain (SEBR 4228).</title>
        <authorList>
            <person name="Mavromatis K."/>
            <person name="Yasawong M."/>
            <person name="Chertkov O."/>
            <person name="Lapidus A."/>
            <person name="Lucas S."/>
            <person name="Nolan M."/>
            <person name="Del Rio T.G."/>
            <person name="Tice H."/>
            <person name="Cheng J.F."/>
            <person name="Pitluck S."/>
            <person name="Liolios K."/>
            <person name="Ivanova N."/>
            <person name="Tapia R."/>
            <person name="Han C."/>
            <person name="Bruce D."/>
            <person name="Goodwin L."/>
            <person name="Pati A."/>
            <person name="Chen A."/>
            <person name="Palaniappan K."/>
            <person name="Land M."/>
            <person name="Hauser L."/>
            <person name="Chang Y.J."/>
            <person name="Jeffries C.D."/>
            <person name="Detter J.C."/>
            <person name="Rohde M."/>
            <person name="Brambilla E."/>
            <person name="Spring S."/>
            <person name="Goker M."/>
            <person name="Sikorski J."/>
            <person name="Woyke T."/>
            <person name="Bristow J."/>
            <person name="Eisen J.A."/>
            <person name="Markowitz V."/>
            <person name="Hugenholtz P."/>
            <person name="Klenk H.P."/>
            <person name="Kyrpides N.C."/>
        </authorList>
    </citation>
    <scope>NUCLEOTIDE SEQUENCE [LARGE SCALE GENOMIC DNA]</scope>
    <source>
        <strain evidence="3">DSM 11293 / JCM 15392 / SEBR 4228</strain>
    </source>
</reference>
<accession>E1R9X4</accession>
<evidence type="ECO:0000313" key="3">
    <source>
        <dbReference type="Proteomes" id="UP000002318"/>
    </source>
</evidence>
<evidence type="ECO:0000256" key="1">
    <source>
        <dbReference type="ARBA" id="ARBA00005534"/>
    </source>
</evidence>
<gene>
    <name evidence="2" type="ordered locus">Spirs_4219</name>
</gene>
<dbReference type="PIRSF" id="PIRSF004681">
    <property type="entry name" value="UCP004681"/>
    <property type="match status" value="1"/>
</dbReference>
<dbReference type="PANTHER" id="PTHR30615:SF8">
    <property type="entry name" value="UPF0047 PROTEIN C4A8.02C"/>
    <property type="match status" value="1"/>
</dbReference>
<dbReference type="EMBL" id="CP002116">
    <property type="protein sequence ID" value="ADK83293.1"/>
    <property type="molecule type" value="Genomic_DNA"/>
</dbReference>
<organism evidence="2 3">
    <name type="scientific">Sediminispirochaeta smaragdinae (strain DSM 11293 / JCM 15392 / SEBR 4228)</name>
    <name type="common">Spirochaeta smaragdinae</name>
    <dbReference type="NCBI Taxonomy" id="573413"/>
    <lineage>
        <taxon>Bacteria</taxon>
        <taxon>Pseudomonadati</taxon>
        <taxon>Spirochaetota</taxon>
        <taxon>Spirochaetia</taxon>
        <taxon>Spirochaetales</taxon>
        <taxon>Spirochaetaceae</taxon>
        <taxon>Sediminispirochaeta</taxon>
    </lineage>
</organism>
<dbReference type="STRING" id="573413.Spirs_4219"/>
<protein>
    <recommendedName>
        <fullName evidence="4">Secondary thiamine-phosphate synthase enzyme</fullName>
    </recommendedName>
</protein>
<dbReference type="InterPro" id="IPR035917">
    <property type="entry name" value="YjbQ-like_sf"/>
</dbReference>
<dbReference type="Pfam" id="PF01894">
    <property type="entry name" value="YjbQ"/>
    <property type="match status" value="1"/>
</dbReference>
<dbReference type="AlphaFoldDB" id="E1R9X4"/>
<dbReference type="Proteomes" id="UP000002318">
    <property type="component" value="Chromosome"/>
</dbReference>
<dbReference type="OrthoDB" id="9801725at2"/>
<dbReference type="InterPro" id="IPR001602">
    <property type="entry name" value="UPF0047_YjbQ-like"/>
</dbReference>
<dbReference type="SUPFAM" id="SSF111038">
    <property type="entry name" value="YjbQ-like"/>
    <property type="match status" value="1"/>
</dbReference>
<evidence type="ECO:0000313" key="2">
    <source>
        <dbReference type="EMBL" id="ADK83293.1"/>
    </source>
</evidence>
<dbReference type="NCBIfam" id="TIGR00149">
    <property type="entry name" value="TIGR00149_YjbQ"/>
    <property type="match status" value="1"/>
</dbReference>
<sequence length="149" mass="16757">MAVFTKKVEYSLEGRMSKLLIDDTIKQVVSESGIREGYVMVFVAGCVAALAVTEYEPGIVKHDLDYLFEKGMGIPYGQGFADGTPYKHHETWHDDNGASHLRSLLLHHSLSIPVLDHEVMLGPWQNVLLIECDTGPRNRTLWYQVQGEV</sequence>
<comment type="similarity">
    <text evidence="1">Belongs to the UPF0047 family.</text>
</comment>
<dbReference type="Gene3D" id="2.60.120.460">
    <property type="entry name" value="YjbQ-like"/>
    <property type="match status" value="1"/>
</dbReference>
<evidence type="ECO:0008006" key="4">
    <source>
        <dbReference type="Google" id="ProtNLM"/>
    </source>
</evidence>
<dbReference type="HOGENOM" id="CLU_096980_1_2_12"/>
<keyword evidence="3" id="KW-1185">Reference proteome</keyword>
<dbReference type="PANTHER" id="PTHR30615">
    <property type="entry name" value="UNCHARACTERIZED PROTEIN YJBQ-RELATED"/>
    <property type="match status" value="1"/>
</dbReference>
<dbReference type="KEGG" id="ssm:Spirs_4219"/>
<proteinExistence type="inferred from homology"/>
<dbReference type="RefSeq" id="WP_013256749.1">
    <property type="nucleotide sequence ID" value="NC_014364.1"/>
</dbReference>
<name>E1R9X4_SEDSS</name>